<dbReference type="Proteomes" id="UP000232453">
    <property type="component" value="Unassembled WGS sequence"/>
</dbReference>
<accession>A0AA44ZN18</accession>
<reference evidence="1 2" key="1">
    <citation type="submission" date="2017-11" db="EMBL/GenBank/DDBJ databases">
        <title>Sequencing the genomes of 1000 actinobacteria strains.</title>
        <authorList>
            <person name="Klenk H.-P."/>
        </authorList>
    </citation>
    <scope>NUCLEOTIDE SEQUENCE [LARGE SCALE GENOMIC DNA]</scope>
    <source>
        <strain evidence="1 2">DSM 44104</strain>
    </source>
</reference>
<evidence type="ECO:0000313" key="1">
    <source>
        <dbReference type="EMBL" id="PKB29451.1"/>
    </source>
</evidence>
<proteinExistence type="predicted"/>
<comment type="caution">
    <text evidence="1">The sequence shown here is derived from an EMBL/GenBank/DDBJ whole genome shotgun (WGS) entry which is preliminary data.</text>
</comment>
<dbReference type="AlphaFoldDB" id="A0AA44ZN18"/>
<evidence type="ECO:0008006" key="3">
    <source>
        <dbReference type="Google" id="ProtNLM"/>
    </source>
</evidence>
<gene>
    <name evidence="1" type="ORF">ATL51_1081</name>
</gene>
<dbReference type="EMBL" id="PHUJ01000003">
    <property type="protein sequence ID" value="PKB29451.1"/>
    <property type="molecule type" value="Genomic_DNA"/>
</dbReference>
<protein>
    <recommendedName>
        <fullName evidence="3">Nucleotidyltransferase-like protein</fullName>
    </recommendedName>
</protein>
<evidence type="ECO:0000313" key="2">
    <source>
        <dbReference type="Proteomes" id="UP000232453"/>
    </source>
</evidence>
<sequence>MRNPRRDGWALRFVRRSSDGRAWQAGPVADDERGEAVLAAATDAARREFGDDLVAAYTLGSLAHGGFAPAVSDVDLALVLRETGGGTASRVHDVVAAARDAAAGTDGLAERLSVFWADPDTVRHGTGRRPARLPAVDRLDLLDSGVLRHGTDVRDGAVPPGHDELVRGSAGFLVERVDDAWLAGVADPAALLARGPRTVTKTVLFPVRFLHTLTTGEIGRNDAAVASYDGAHRDLARAALRWRDGALGERVAAWTLLTDHLAGLYRECVDAHLAALPGDDPAVTGLRALRDALAVLSASRAAVPRTPRSR</sequence>
<name>A0AA44ZN18_PSEA5</name>
<organism evidence="1 2">
    <name type="scientific">Pseudonocardia alni</name>
    <name type="common">Amycolata alni</name>
    <dbReference type="NCBI Taxonomy" id="33907"/>
    <lineage>
        <taxon>Bacteria</taxon>
        <taxon>Bacillati</taxon>
        <taxon>Actinomycetota</taxon>
        <taxon>Actinomycetes</taxon>
        <taxon>Pseudonocardiales</taxon>
        <taxon>Pseudonocardiaceae</taxon>
        <taxon>Pseudonocardia</taxon>
    </lineage>
</organism>